<protein>
    <submittedName>
        <fullName evidence="1">Uncharacterized protein</fullName>
    </submittedName>
</protein>
<evidence type="ECO:0000313" key="1">
    <source>
        <dbReference type="EMBL" id="VFQ89874.1"/>
    </source>
</evidence>
<reference evidence="1 2" key="1">
    <citation type="submission" date="2018-04" db="EMBL/GenBank/DDBJ databases">
        <authorList>
            <person name="Vogel A."/>
        </authorList>
    </citation>
    <scope>NUCLEOTIDE SEQUENCE [LARGE SCALE GENOMIC DNA]</scope>
</reference>
<gene>
    <name evidence="1" type="ORF">CCAM_LOCUS31650</name>
</gene>
<dbReference type="Proteomes" id="UP000595140">
    <property type="component" value="Unassembled WGS sequence"/>
</dbReference>
<dbReference type="AlphaFoldDB" id="A0A484MPL8"/>
<proteinExistence type="predicted"/>
<dbReference type="EMBL" id="OOIL02003924">
    <property type="protein sequence ID" value="VFQ89874.1"/>
    <property type="molecule type" value="Genomic_DNA"/>
</dbReference>
<name>A0A484MPL8_9ASTE</name>
<evidence type="ECO:0000313" key="2">
    <source>
        <dbReference type="Proteomes" id="UP000595140"/>
    </source>
</evidence>
<organism evidence="1 2">
    <name type="scientific">Cuscuta campestris</name>
    <dbReference type="NCBI Taxonomy" id="132261"/>
    <lineage>
        <taxon>Eukaryota</taxon>
        <taxon>Viridiplantae</taxon>
        <taxon>Streptophyta</taxon>
        <taxon>Embryophyta</taxon>
        <taxon>Tracheophyta</taxon>
        <taxon>Spermatophyta</taxon>
        <taxon>Magnoliopsida</taxon>
        <taxon>eudicotyledons</taxon>
        <taxon>Gunneridae</taxon>
        <taxon>Pentapetalae</taxon>
        <taxon>asterids</taxon>
        <taxon>lamiids</taxon>
        <taxon>Solanales</taxon>
        <taxon>Convolvulaceae</taxon>
        <taxon>Cuscuteae</taxon>
        <taxon>Cuscuta</taxon>
        <taxon>Cuscuta subgen. Grammica</taxon>
        <taxon>Cuscuta sect. Cleistogrammica</taxon>
    </lineage>
</organism>
<keyword evidence="2" id="KW-1185">Reference proteome</keyword>
<accession>A0A484MPL8</accession>
<sequence>MAATTARITDIKCFSSADPSFGLIFVKAIVKARYSIASAALGESRVNLRFDPASVLSSEVQAFAFFSNKLAENLGLECAPLAAAMARSALHARGPGLLLMAQIEVIFDKKSGRSKRFEFLTVPRVEEAGVAV</sequence>